<evidence type="ECO:0000313" key="1">
    <source>
        <dbReference type="EMBL" id="KVI06081.1"/>
    </source>
</evidence>
<dbReference type="EMBL" id="LEKV01001852">
    <property type="protein sequence ID" value="KVI06081.1"/>
    <property type="molecule type" value="Genomic_DNA"/>
</dbReference>
<protein>
    <submittedName>
        <fullName evidence="1">Uncharacterized protein</fullName>
    </submittedName>
</protein>
<dbReference type="AlphaFoldDB" id="A0A103YBL4"/>
<keyword evidence="2" id="KW-1185">Reference proteome</keyword>
<gene>
    <name evidence="1" type="ORF">Ccrd_015594</name>
</gene>
<proteinExistence type="predicted"/>
<dbReference type="STRING" id="59895.A0A103YBL4"/>
<dbReference type="Gramene" id="KVI06081">
    <property type="protein sequence ID" value="KVI06081"/>
    <property type="gene ID" value="Ccrd_015594"/>
</dbReference>
<evidence type="ECO:0000313" key="2">
    <source>
        <dbReference type="Proteomes" id="UP000243975"/>
    </source>
</evidence>
<dbReference type="Proteomes" id="UP000243975">
    <property type="component" value="Unassembled WGS sequence"/>
</dbReference>
<feature type="non-terminal residue" evidence="1">
    <location>
        <position position="1"/>
    </location>
</feature>
<name>A0A103YBL4_CYNCS</name>
<accession>A0A103YBL4</accession>
<sequence>KKFPKIEDTNQEIDFELFLESYQLVEPLIPERDDVYESLTCSFELYVYPRTNNFDRKDLSNDFSGSFYNNKKYIEL</sequence>
<organism evidence="1 2">
    <name type="scientific">Cynara cardunculus var. scolymus</name>
    <name type="common">Globe artichoke</name>
    <name type="synonym">Cynara scolymus</name>
    <dbReference type="NCBI Taxonomy" id="59895"/>
    <lineage>
        <taxon>Eukaryota</taxon>
        <taxon>Viridiplantae</taxon>
        <taxon>Streptophyta</taxon>
        <taxon>Embryophyta</taxon>
        <taxon>Tracheophyta</taxon>
        <taxon>Spermatophyta</taxon>
        <taxon>Magnoliopsida</taxon>
        <taxon>eudicotyledons</taxon>
        <taxon>Gunneridae</taxon>
        <taxon>Pentapetalae</taxon>
        <taxon>asterids</taxon>
        <taxon>campanulids</taxon>
        <taxon>Asterales</taxon>
        <taxon>Asteraceae</taxon>
        <taxon>Carduoideae</taxon>
        <taxon>Cardueae</taxon>
        <taxon>Carduinae</taxon>
        <taxon>Cynara</taxon>
    </lineage>
</organism>
<reference evidence="1 2" key="1">
    <citation type="journal article" date="2016" name="Sci. Rep.">
        <title>The genome sequence of the outbreeding globe artichoke constructed de novo incorporating a phase-aware low-pass sequencing strategy of F1 progeny.</title>
        <authorList>
            <person name="Scaglione D."/>
            <person name="Reyes-Chin-Wo S."/>
            <person name="Acquadro A."/>
            <person name="Froenicke L."/>
            <person name="Portis E."/>
            <person name="Beitel C."/>
            <person name="Tirone M."/>
            <person name="Mauro R."/>
            <person name="Lo Monaco A."/>
            <person name="Mauromicale G."/>
            <person name="Faccioli P."/>
            <person name="Cattivelli L."/>
            <person name="Rieseberg L."/>
            <person name="Michelmore R."/>
            <person name="Lanteri S."/>
        </authorList>
    </citation>
    <scope>NUCLEOTIDE SEQUENCE [LARGE SCALE GENOMIC DNA]</scope>
    <source>
        <strain evidence="1">2C</strain>
    </source>
</reference>
<comment type="caution">
    <text evidence="1">The sequence shown here is derived from an EMBL/GenBank/DDBJ whole genome shotgun (WGS) entry which is preliminary data.</text>
</comment>